<dbReference type="STRING" id="1527.SAMN04489757_11728"/>
<name>A0A1I5G380_9FIRM</name>
<keyword evidence="5" id="KW-1185">Reference proteome</keyword>
<feature type="transmembrane region" description="Helical" evidence="2">
    <location>
        <begin position="43"/>
        <end position="61"/>
    </location>
</feature>
<dbReference type="EMBL" id="FOWD01000017">
    <property type="protein sequence ID" value="SFO30349.1"/>
    <property type="molecule type" value="Genomic_DNA"/>
</dbReference>
<feature type="transmembrane region" description="Helical" evidence="2">
    <location>
        <begin position="12"/>
        <end position="31"/>
    </location>
</feature>
<dbReference type="InterPro" id="IPR036291">
    <property type="entry name" value="NAD(P)-bd_dom_sf"/>
</dbReference>
<dbReference type="CDD" id="cd05237">
    <property type="entry name" value="UDP_invert_4-6DH_SDR_e"/>
    <property type="match status" value="1"/>
</dbReference>
<dbReference type="InterPro" id="IPR003869">
    <property type="entry name" value="Polysac_CapD-like"/>
</dbReference>
<keyword evidence="2" id="KW-1133">Transmembrane helix</keyword>
<evidence type="ECO:0000313" key="5">
    <source>
        <dbReference type="Proteomes" id="UP000198806"/>
    </source>
</evidence>
<dbReference type="Pfam" id="PF02719">
    <property type="entry name" value="Polysacc_synt_2"/>
    <property type="match status" value="1"/>
</dbReference>
<dbReference type="InterPro" id="IPR051203">
    <property type="entry name" value="Polysaccharide_Synthase-Rel"/>
</dbReference>
<dbReference type="SUPFAM" id="SSF51735">
    <property type="entry name" value="NAD(P)-binding Rossmann-fold domains"/>
    <property type="match status" value="1"/>
</dbReference>
<protein>
    <submittedName>
        <fullName evidence="4">Polysaccharide biosynthesis protein</fullName>
    </submittedName>
</protein>
<dbReference type="AlphaFoldDB" id="A0A1I5G380"/>
<feature type="domain" description="Polysaccharide biosynthesis protein CapD-like" evidence="3">
    <location>
        <begin position="166"/>
        <end position="447"/>
    </location>
</feature>
<dbReference type="Proteomes" id="UP000198806">
    <property type="component" value="Unassembled WGS sequence"/>
</dbReference>
<gene>
    <name evidence="4" type="ORF">SAMN04489757_11728</name>
</gene>
<dbReference type="OrthoDB" id="9803111at2"/>
<dbReference type="PANTHER" id="PTHR43318:SF1">
    <property type="entry name" value="POLYSACCHARIDE BIOSYNTHESIS PROTEIN EPSC-RELATED"/>
    <property type="match status" value="1"/>
</dbReference>
<sequence>MIRINNYRNKIIFITDLFFIILSCFICYILIPVVIGMKGIQLFIPHIITLLLCVSLCQYLLKTYVNIWRYAGYNGYVKIMTGVLSGFLLYFVINLIFFSQKTSLIFSVITCSLSILFMLLIRFSYGIYRMKFTRINKEFKVDDLLERDCVSFDKKEIDKFLHQKVIMVTGGGGSIGSELCRQIASSNPAQLIIIDYYENNAYDIQQELLYEYKDGLNLAVEIASVQDRDKMNQLFQRYKPQIVFHAAAHKHVPFMEQCPEEAIKNNIFGTYNVVQAANQWNVEKFVLISTDKAVNPTSMMGASKRMCEMIIQSMKNISNSKYAAVRFGNVLGSSGSVIPLFKRQIEHGGPITITDKRVERYFMTVSEAVQLVLTAGTMASHSEIYVLDMGKPVNILKLAENLIRLLGYVPYSEIPIIEVGMRPGEKINEELFMQEELVMTENKKIFIEKQKSMSPEEIEEKMEILRKALETKDGSIIRQSLIKIVPSFMINNNVTD</sequence>
<comment type="similarity">
    <text evidence="1">Belongs to the polysaccharide synthase family.</text>
</comment>
<dbReference type="PANTHER" id="PTHR43318">
    <property type="entry name" value="UDP-N-ACETYLGLUCOSAMINE 4,6-DEHYDRATASE"/>
    <property type="match status" value="1"/>
</dbReference>
<evidence type="ECO:0000259" key="3">
    <source>
        <dbReference type="Pfam" id="PF02719"/>
    </source>
</evidence>
<evidence type="ECO:0000256" key="1">
    <source>
        <dbReference type="ARBA" id="ARBA00007430"/>
    </source>
</evidence>
<feature type="transmembrane region" description="Helical" evidence="2">
    <location>
        <begin position="104"/>
        <end position="125"/>
    </location>
</feature>
<feature type="transmembrane region" description="Helical" evidence="2">
    <location>
        <begin position="73"/>
        <end position="98"/>
    </location>
</feature>
<evidence type="ECO:0000313" key="4">
    <source>
        <dbReference type="EMBL" id="SFO30349.1"/>
    </source>
</evidence>
<proteinExistence type="inferred from homology"/>
<accession>A0A1I5G380</accession>
<organism evidence="4 5">
    <name type="scientific">Anaerocolumna aminovalerica</name>
    <dbReference type="NCBI Taxonomy" id="1527"/>
    <lineage>
        <taxon>Bacteria</taxon>
        <taxon>Bacillati</taxon>
        <taxon>Bacillota</taxon>
        <taxon>Clostridia</taxon>
        <taxon>Lachnospirales</taxon>
        <taxon>Lachnospiraceae</taxon>
        <taxon>Anaerocolumna</taxon>
    </lineage>
</organism>
<dbReference type="Gene3D" id="3.40.50.720">
    <property type="entry name" value="NAD(P)-binding Rossmann-like Domain"/>
    <property type="match status" value="1"/>
</dbReference>
<reference evidence="4 5" key="1">
    <citation type="submission" date="2016-10" db="EMBL/GenBank/DDBJ databases">
        <authorList>
            <person name="de Groot N.N."/>
        </authorList>
    </citation>
    <scope>NUCLEOTIDE SEQUENCE [LARGE SCALE GENOMIC DNA]</scope>
    <source>
        <strain evidence="4 5">DSM 1283</strain>
    </source>
</reference>
<keyword evidence="2" id="KW-0472">Membrane</keyword>
<keyword evidence="2" id="KW-0812">Transmembrane</keyword>
<evidence type="ECO:0000256" key="2">
    <source>
        <dbReference type="SAM" id="Phobius"/>
    </source>
</evidence>